<dbReference type="InParanoid" id="A0A409VHY4"/>
<protein>
    <recommendedName>
        <fullName evidence="2">Protein kinase domain-containing protein</fullName>
    </recommendedName>
</protein>
<dbReference type="InterPro" id="IPR000719">
    <property type="entry name" value="Prot_kinase_dom"/>
</dbReference>
<dbReference type="OrthoDB" id="5979581at2759"/>
<dbReference type="InterPro" id="IPR011009">
    <property type="entry name" value="Kinase-like_dom_sf"/>
</dbReference>
<sequence length="591" mass="66319">MTDSHLSNSEDYSEDSSESGSSEASEDAPPPPIPVIIANWYLNENLVIGSIFKATHLHTRQVVALKVQYVNHECPTNRYERHFYPLLQGGIGMPRLFASGVEGAWDYLAIDLLGPSLDNLYRKSGKETMDLRSVCSIAIQVIGRLQFMHHRGVLHRDIQLGNCVIGLPPNDKVIYMIDFGFSKRYIDPYTNRHIPDSKVKRDFIGNYWFSSVNVHCRGKVPSRRDDLEAAALMFIHLLTPRGLSWTRNGVPKTTEAHDRLKAEKRKATPEMLCRGLPSEFEEFLAYTRRLQFKECPDYAHWIERFRNLAKEEGYQDVDKFIWPPPVPVVPTVKSMNTPLRARTPALPRDEMEGILNGLGKLNLGTQAVLGDRTNVQAAIEKAKEDAKIDSTRLDGKAGTGKGEVIIISSDSESGAIAPLRRQAAPKAIRLNRLAGQASSATDNATLARLVKEFTDVLQMNSSRTLTKEAFYFLDVLYKQLDDPSVFVRTTRRYAISSPGQTSWALQAYVSWNRTSRQHSFNEQVPEKEPARVKLGVVARLRQEVGKCQSNKALAALVSDFAKVTNKSTGRTVTKDGFAFLEGLSERLKVLQ</sequence>
<dbReference type="EMBL" id="NHYE01005644">
    <property type="protein sequence ID" value="PPQ65850.1"/>
    <property type="molecule type" value="Genomic_DNA"/>
</dbReference>
<name>A0A409VHY4_9AGAR</name>
<gene>
    <name evidence="3" type="ORF">CVT26_000784</name>
</gene>
<evidence type="ECO:0000313" key="4">
    <source>
        <dbReference type="Proteomes" id="UP000284706"/>
    </source>
</evidence>
<evidence type="ECO:0000259" key="2">
    <source>
        <dbReference type="PROSITE" id="PS50011"/>
    </source>
</evidence>
<evidence type="ECO:0000256" key="1">
    <source>
        <dbReference type="SAM" id="MobiDB-lite"/>
    </source>
</evidence>
<dbReference type="Gene3D" id="1.10.510.10">
    <property type="entry name" value="Transferase(Phosphotransferase) domain 1"/>
    <property type="match status" value="1"/>
</dbReference>
<dbReference type="CDD" id="cd14016">
    <property type="entry name" value="STKc_CK1"/>
    <property type="match status" value="1"/>
</dbReference>
<proteinExistence type="predicted"/>
<reference evidence="3 4" key="1">
    <citation type="journal article" date="2018" name="Evol. Lett.">
        <title>Horizontal gene cluster transfer increased hallucinogenic mushroom diversity.</title>
        <authorList>
            <person name="Reynolds H.T."/>
            <person name="Vijayakumar V."/>
            <person name="Gluck-Thaler E."/>
            <person name="Korotkin H.B."/>
            <person name="Matheny P.B."/>
            <person name="Slot J.C."/>
        </authorList>
    </citation>
    <scope>NUCLEOTIDE SEQUENCE [LARGE SCALE GENOMIC DNA]</scope>
    <source>
        <strain evidence="3 4">SRW20</strain>
    </source>
</reference>
<dbReference type="PROSITE" id="PS50011">
    <property type="entry name" value="PROTEIN_KINASE_DOM"/>
    <property type="match status" value="1"/>
</dbReference>
<keyword evidence="4" id="KW-1185">Reference proteome</keyword>
<dbReference type="STRING" id="231916.A0A409VHY4"/>
<dbReference type="SUPFAM" id="SSF56112">
    <property type="entry name" value="Protein kinase-like (PK-like)"/>
    <property type="match status" value="1"/>
</dbReference>
<dbReference type="AlphaFoldDB" id="A0A409VHY4"/>
<dbReference type="SMART" id="SM00220">
    <property type="entry name" value="S_TKc"/>
    <property type="match status" value="1"/>
</dbReference>
<comment type="caution">
    <text evidence="3">The sequence shown here is derived from an EMBL/GenBank/DDBJ whole genome shotgun (WGS) entry which is preliminary data.</text>
</comment>
<dbReference type="Pfam" id="PF00069">
    <property type="entry name" value="Pkinase"/>
    <property type="match status" value="1"/>
</dbReference>
<dbReference type="PANTHER" id="PTHR11909">
    <property type="entry name" value="CASEIN KINASE-RELATED"/>
    <property type="match status" value="1"/>
</dbReference>
<accession>A0A409VHY4</accession>
<dbReference type="InterPro" id="IPR050235">
    <property type="entry name" value="CK1_Ser-Thr_kinase"/>
</dbReference>
<dbReference type="GO" id="GO:0004672">
    <property type="term" value="F:protein kinase activity"/>
    <property type="evidence" value="ECO:0007669"/>
    <property type="project" value="InterPro"/>
</dbReference>
<feature type="region of interest" description="Disordered" evidence="1">
    <location>
        <begin position="1"/>
        <end position="30"/>
    </location>
</feature>
<organism evidence="3 4">
    <name type="scientific">Gymnopilus dilepis</name>
    <dbReference type="NCBI Taxonomy" id="231916"/>
    <lineage>
        <taxon>Eukaryota</taxon>
        <taxon>Fungi</taxon>
        <taxon>Dikarya</taxon>
        <taxon>Basidiomycota</taxon>
        <taxon>Agaricomycotina</taxon>
        <taxon>Agaricomycetes</taxon>
        <taxon>Agaricomycetidae</taxon>
        <taxon>Agaricales</taxon>
        <taxon>Agaricineae</taxon>
        <taxon>Hymenogastraceae</taxon>
        <taxon>Gymnopilus</taxon>
    </lineage>
</organism>
<dbReference type="Proteomes" id="UP000284706">
    <property type="component" value="Unassembled WGS sequence"/>
</dbReference>
<feature type="domain" description="Protein kinase" evidence="2">
    <location>
        <begin position="37"/>
        <end position="321"/>
    </location>
</feature>
<dbReference type="GO" id="GO:0005524">
    <property type="term" value="F:ATP binding"/>
    <property type="evidence" value="ECO:0007669"/>
    <property type="project" value="InterPro"/>
</dbReference>
<evidence type="ECO:0000313" key="3">
    <source>
        <dbReference type="EMBL" id="PPQ65850.1"/>
    </source>
</evidence>